<proteinExistence type="inferred from homology"/>
<reference evidence="7" key="1">
    <citation type="journal article" date="2021" name="Nat. Microbiol.">
        <title>Cocultivation of an ultrasmall environmental parasitic bacterium with lytic ability against bacteria associated with wastewater foams.</title>
        <authorList>
            <person name="Batinovic S."/>
            <person name="Rose J.J.A."/>
            <person name="Ratcliffe J."/>
            <person name="Seviour R.J."/>
            <person name="Petrovski S."/>
        </authorList>
    </citation>
    <scope>NUCLEOTIDE SEQUENCE</scope>
    <source>
        <strain evidence="7">JR1</strain>
    </source>
</reference>
<feature type="compositionally biased region" description="Low complexity" evidence="5">
    <location>
        <begin position="239"/>
        <end position="262"/>
    </location>
</feature>
<feature type="compositionally biased region" description="Polar residues" evidence="5">
    <location>
        <begin position="219"/>
        <end position="229"/>
    </location>
</feature>
<evidence type="ECO:0000256" key="3">
    <source>
        <dbReference type="ARBA" id="ARBA00022801"/>
    </source>
</evidence>
<dbReference type="GO" id="GO:0008234">
    <property type="term" value="F:cysteine-type peptidase activity"/>
    <property type="evidence" value="ECO:0007669"/>
    <property type="project" value="UniProtKB-KW"/>
</dbReference>
<protein>
    <recommendedName>
        <fullName evidence="6">NlpC/P60 domain-containing protein</fullName>
    </recommendedName>
</protein>
<evidence type="ECO:0000256" key="1">
    <source>
        <dbReference type="ARBA" id="ARBA00007074"/>
    </source>
</evidence>
<gene>
    <name evidence="7" type="ORF">GII36_00030</name>
</gene>
<dbReference type="PROSITE" id="PS51935">
    <property type="entry name" value="NLPC_P60"/>
    <property type="match status" value="1"/>
</dbReference>
<dbReference type="KEGG" id="mama:GII36_00030"/>
<dbReference type="AlphaFoldDB" id="A0A857MI69"/>
<dbReference type="InterPro" id="IPR041219">
    <property type="entry name" value="Phage_lysozyme2"/>
</dbReference>
<keyword evidence="8" id="KW-1185">Reference proteome</keyword>
<evidence type="ECO:0000256" key="4">
    <source>
        <dbReference type="ARBA" id="ARBA00022807"/>
    </source>
</evidence>
<evidence type="ECO:0000256" key="5">
    <source>
        <dbReference type="SAM" id="MobiDB-lite"/>
    </source>
</evidence>
<name>A0A857MI69_9BACT</name>
<dbReference type="Gene3D" id="1.10.530.10">
    <property type="match status" value="1"/>
</dbReference>
<dbReference type="EMBL" id="CP045921">
    <property type="protein sequence ID" value="QHN42256.1"/>
    <property type="molecule type" value="Genomic_DNA"/>
</dbReference>
<evidence type="ECO:0000256" key="2">
    <source>
        <dbReference type="ARBA" id="ARBA00022670"/>
    </source>
</evidence>
<comment type="similarity">
    <text evidence="1">Belongs to the peptidase C40 family.</text>
</comment>
<keyword evidence="2" id="KW-0645">Protease</keyword>
<dbReference type="Proteomes" id="UP001059824">
    <property type="component" value="Chromosome"/>
</dbReference>
<evidence type="ECO:0000313" key="8">
    <source>
        <dbReference type="Proteomes" id="UP001059824"/>
    </source>
</evidence>
<dbReference type="Gene3D" id="3.90.1720.10">
    <property type="entry name" value="endopeptidase domain like (from Nostoc punctiforme)"/>
    <property type="match status" value="1"/>
</dbReference>
<sequence>MRFGRAVCLAITAILLMNELVFPVRVAAITDPQRYMLQEAWAVDDECRTQGAGAVSLAGNNNVEKILNFYMRKGLNLAQASGIVGNMMQESGLKPNVVQGGKLIGENETYTLQNGVGFGLVQWTFTGRQKPLQDHIDKMGVKNTDLGGQLSFTWVELSGPYLSTLNNLKRTNDPVEAAVVVHDGYESSADSDSAVRSVRGGNAKKVYDQYKNAPALAGSTASSEMNNPSGEEKVDEHGQAASDTSQSTSESSDSSCASSSFSGGNLDQTLKAYAWPTYKGMTIKPTDAYAAAVKKALAGGYYVGGTTATTRGIDCGGFVTLLVRDSGYDPGYNYNGKGGPTSSQEAWMQKNWVKIKPEDVTPGKLQQGDVAINSSHTFIYVGDRGKKPDGFGATIASASLDERAPMADTQQSATQPGYNWYRKK</sequence>
<feature type="domain" description="NlpC/P60" evidence="6">
    <location>
        <begin position="283"/>
        <end position="424"/>
    </location>
</feature>
<evidence type="ECO:0000313" key="7">
    <source>
        <dbReference type="EMBL" id="QHN42256.1"/>
    </source>
</evidence>
<evidence type="ECO:0000259" key="6">
    <source>
        <dbReference type="PROSITE" id="PS51935"/>
    </source>
</evidence>
<accession>A0A857MI69</accession>
<dbReference type="GO" id="GO:0006508">
    <property type="term" value="P:proteolysis"/>
    <property type="evidence" value="ECO:0007669"/>
    <property type="project" value="UniProtKB-KW"/>
</dbReference>
<keyword evidence="3" id="KW-0378">Hydrolase</keyword>
<feature type="region of interest" description="Disordered" evidence="5">
    <location>
        <begin position="402"/>
        <end position="424"/>
    </location>
</feature>
<feature type="compositionally biased region" description="Polar residues" evidence="5">
    <location>
        <begin position="408"/>
        <end position="417"/>
    </location>
</feature>
<keyword evidence="4" id="KW-0788">Thiol protease</keyword>
<dbReference type="InterPro" id="IPR000064">
    <property type="entry name" value="NLP_P60_dom"/>
</dbReference>
<feature type="region of interest" description="Disordered" evidence="5">
    <location>
        <begin position="217"/>
        <end position="262"/>
    </location>
</feature>
<organism evidence="7 8">
    <name type="scientific">Candidatus Mycosynbacter amalyticus</name>
    <dbReference type="NCBI Taxonomy" id="2665156"/>
    <lineage>
        <taxon>Bacteria</taxon>
        <taxon>Candidatus Saccharimonadota</taxon>
        <taxon>Candidatus Saccharimonadota incertae sedis</taxon>
        <taxon>Candidatus Mycosynbacter</taxon>
    </lineage>
</organism>
<dbReference type="InterPro" id="IPR038765">
    <property type="entry name" value="Papain-like_cys_pep_sf"/>
</dbReference>
<dbReference type="SUPFAM" id="SSF54001">
    <property type="entry name" value="Cysteine proteinases"/>
    <property type="match status" value="1"/>
</dbReference>
<dbReference type="Pfam" id="PF18013">
    <property type="entry name" value="Phage_lysozyme2"/>
    <property type="match status" value="1"/>
</dbReference>